<sequence>MALNYAGTTLMALFVPGFLLFISAKTSVILGSILSVLMAASYIYPTPISIYLFSFISGVGGAFIWVGQGAIVISNSDNKTIDRNTSVFWLLYQLSQFGGTLYVFFAWQGKENVDSHERIVLFLLLCCIGACGVLTLFFIKTIQGQSVDEVDTASLSTSEKLKHLSQGVKESFQFWFSYHFGMLFLITAYIGFELAFFQTIYPTAVANTKQLGTDSDRLTGLIVVFIGIGEVLGSFSTGIASKSKAISRGPIAAFGLIIEGPCHEKTAVRRQKRLSNSLTRAGKVTYK</sequence>
<keyword evidence="5 9" id="KW-0472">Membrane</keyword>
<dbReference type="InterPro" id="IPR036259">
    <property type="entry name" value="MFS_trans_sf"/>
</dbReference>
<dbReference type="InterPro" id="IPR010291">
    <property type="entry name" value="Ion_channel_UNC-93"/>
</dbReference>
<comment type="similarity">
    <text evidence="2">Belongs to the unc-93 family.</text>
</comment>
<evidence type="ECO:0000256" key="5">
    <source>
        <dbReference type="ARBA" id="ARBA00023136"/>
    </source>
</evidence>
<evidence type="ECO:0000256" key="4">
    <source>
        <dbReference type="ARBA" id="ARBA00022989"/>
    </source>
</evidence>
<dbReference type="GO" id="GO:0016020">
    <property type="term" value="C:membrane"/>
    <property type="evidence" value="ECO:0007669"/>
    <property type="project" value="UniProtKB-SubCell"/>
</dbReference>
<accession>E4XCF9</accession>
<evidence type="ECO:0000256" key="7">
    <source>
        <dbReference type="ARBA" id="ARBA00040302"/>
    </source>
</evidence>
<evidence type="ECO:0000256" key="2">
    <source>
        <dbReference type="ARBA" id="ARBA00009172"/>
    </source>
</evidence>
<dbReference type="PANTHER" id="PTHR23294:SF0">
    <property type="entry name" value="UNC93-LIKE PROTEIN MFSD11"/>
    <property type="match status" value="1"/>
</dbReference>
<protein>
    <recommendedName>
        <fullName evidence="7">UNC93-like protein MFSD11</fullName>
    </recommendedName>
    <alternativeName>
        <fullName evidence="8">Major facilitator superfamily domain-containing protein 11</fullName>
    </alternativeName>
</protein>
<dbReference type="OrthoDB" id="196103at2759"/>
<dbReference type="InParanoid" id="E4XCF9"/>
<feature type="transmembrane region" description="Helical" evidence="9">
    <location>
        <begin position="221"/>
        <end position="240"/>
    </location>
</feature>
<feature type="transmembrane region" description="Helical" evidence="9">
    <location>
        <begin position="50"/>
        <end position="74"/>
    </location>
</feature>
<gene>
    <name evidence="10" type="ORF">GSOID_T00007821001</name>
    <name evidence="11" type="ORF">GSOID_T00021997001</name>
</gene>
<reference evidence="10" key="1">
    <citation type="journal article" date="2010" name="Science">
        <title>Plasticity of animal genome architecture unmasked by rapid evolution of a pelagic tunicate.</title>
        <authorList>
            <person name="Denoeud F."/>
            <person name="Henriet S."/>
            <person name="Mungpakdee S."/>
            <person name="Aury J.M."/>
            <person name="Da Silva C."/>
            <person name="Brinkmann H."/>
            <person name="Mikhaleva J."/>
            <person name="Olsen L.C."/>
            <person name="Jubin C."/>
            <person name="Canestro C."/>
            <person name="Bouquet J.M."/>
            <person name="Danks G."/>
            <person name="Poulain J."/>
            <person name="Campsteijn C."/>
            <person name="Adamski M."/>
            <person name="Cross I."/>
            <person name="Yadetie F."/>
            <person name="Muffato M."/>
            <person name="Louis A."/>
            <person name="Butcher S."/>
            <person name="Tsagkogeorga G."/>
            <person name="Konrad A."/>
            <person name="Singh S."/>
            <person name="Jensen M.F."/>
            <person name="Cong E.H."/>
            <person name="Eikeseth-Otteraa H."/>
            <person name="Noel B."/>
            <person name="Anthouard V."/>
            <person name="Porcel B.M."/>
            <person name="Kachouri-Lafond R."/>
            <person name="Nishino A."/>
            <person name="Ugolini M."/>
            <person name="Chourrout P."/>
            <person name="Nishida H."/>
            <person name="Aasland R."/>
            <person name="Huzurbazar S."/>
            <person name="Westhof E."/>
            <person name="Delsuc F."/>
            <person name="Lehrach H."/>
            <person name="Reinhardt R."/>
            <person name="Weissenbach J."/>
            <person name="Roy S.W."/>
            <person name="Artiguenave F."/>
            <person name="Postlethwait J.H."/>
            <person name="Manak J.R."/>
            <person name="Thompson E.M."/>
            <person name="Jaillon O."/>
            <person name="Du Pasquier L."/>
            <person name="Boudinot P."/>
            <person name="Liberles D.A."/>
            <person name="Volff J.N."/>
            <person name="Philippe H."/>
            <person name="Lenhard B."/>
            <person name="Roest Crollius H."/>
            <person name="Wincker P."/>
            <person name="Chourrout D."/>
        </authorList>
    </citation>
    <scope>NUCLEOTIDE SEQUENCE [LARGE SCALE GENOMIC DNA]</scope>
</reference>
<feature type="transmembrane region" description="Helical" evidence="9">
    <location>
        <begin position="180"/>
        <end position="201"/>
    </location>
</feature>
<keyword evidence="12" id="KW-1185">Reference proteome</keyword>
<dbReference type="EMBL" id="FN654468">
    <property type="protein sequence ID" value="CBY34019.1"/>
    <property type="molecule type" value="Genomic_DNA"/>
</dbReference>
<dbReference type="Proteomes" id="UP000001307">
    <property type="component" value="Unassembled WGS sequence"/>
</dbReference>
<proteinExistence type="inferred from homology"/>
<evidence type="ECO:0000313" key="11">
    <source>
        <dbReference type="EMBL" id="CBY34019.1"/>
    </source>
</evidence>
<feature type="transmembrane region" description="Helical" evidence="9">
    <location>
        <begin position="119"/>
        <end position="139"/>
    </location>
</feature>
<dbReference type="Proteomes" id="UP000011014">
    <property type="component" value="Unassembled WGS sequence"/>
</dbReference>
<evidence type="ECO:0000256" key="6">
    <source>
        <dbReference type="ARBA" id="ARBA00023180"/>
    </source>
</evidence>
<evidence type="ECO:0000313" key="12">
    <source>
        <dbReference type="Proteomes" id="UP000001307"/>
    </source>
</evidence>
<evidence type="ECO:0000313" key="10">
    <source>
        <dbReference type="EMBL" id="CBY09284.1"/>
    </source>
</evidence>
<feature type="transmembrane region" description="Helical" evidence="9">
    <location>
        <begin position="86"/>
        <end position="107"/>
    </location>
</feature>
<comment type="subcellular location">
    <subcellularLocation>
        <location evidence="1">Membrane</location>
        <topology evidence="1">Multi-pass membrane protein</topology>
    </subcellularLocation>
</comment>
<evidence type="ECO:0000256" key="9">
    <source>
        <dbReference type="SAM" id="Phobius"/>
    </source>
</evidence>
<dbReference type="Gene3D" id="1.20.1250.20">
    <property type="entry name" value="MFS general substrate transporter like domains"/>
    <property type="match status" value="1"/>
</dbReference>
<evidence type="ECO:0000256" key="8">
    <source>
        <dbReference type="ARBA" id="ARBA00041910"/>
    </source>
</evidence>
<dbReference type="PANTHER" id="PTHR23294">
    <property type="entry name" value="ET TRANSLATION PRODUCT-RELATED"/>
    <property type="match status" value="1"/>
</dbReference>
<evidence type="ECO:0000256" key="1">
    <source>
        <dbReference type="ARBA" id="ARBA00004141"/>
    </source>
</evidence>
<keyword evidence="4 9" id="KW-1133">Transmembrane helix</keyword>
<dbReference type="SUPFAM" id="SSF103473">
    <property type="entry name" value="MFS general substrate transporter"/>
    <property type="match status" value="1"/>
</dbReference>
<evidence type="ECO:0000256" key="3">
    <source>
        <dbReference type="ARBA" id="ARBA00022692"/>
    </source>
</evidence>
<name>E4XCF9_OIKDI</name>
<feature type="transmembrane region" description="Helical" evidence="9">
    <location>
        <begin position="12"/>
        <end position="44"/>
    </location>
</feature>
<organism evidence="10">
    <name type="scientific">Oikopleura dioica</name>
    <name type="common">Tunicate</name>
    <dbReference type="NCBI Taxonomy" id="34765"/>
    <lineage>
        <taxon>Eukaryota</taxon>
        <taxon>Metazoa</taxon>
        <taxon>Chordata</taxon>
        <taxon>Tunicata</taxon>
        <taxon>Appendicularia</taxon>
        <taxon>Copelata</taxon>
        <taxon>Oikopleuridae</taxon>
        <taxon>Oikopleura</taxon>
    </lineage>
</organism>
<dbReference type="AlphaFoldDB" id="E4XCF9"/>
<dbReference type="EMBL" id="FN653035">
    <property type="protein sequence ID" value="CBY09284.1"/>
    <property type="molecule type" value="Genomic_DNA"/>
</dbReference>
<keyword evidence="6" id="KW-0325">Glycoprotein</keyword>
<dbReference type="Pfam" id="PF05978">
    <property type="entry name" value="UNC-93"/>
    <property type="match status" value="1"/>
</dbReference>
<keyword evidence="3 9" id="KW-0812">Transmembrane</keyword>
<dbReference type="InterPro" id="IPR051617">
    <property type="entry name" value="UNC-93-like_regulator"/>
</dbReference>